<evidence type="ECO:0000256" key="1">
    <source>
        <dbReference type="HAMAP-Rule" id="MF_02128"/>
    </source>
</evidence>
<evidence type="ECO:0000259" key="3">
    <source>
        <dbReference type="Pfam" id="PF02769"/>
    </source>
</evidence>
<gene>
    <name evidence="1" type="primary">thiL</name>
    <name evidence="4" type="ORF">SAC06_06715</name>
</gene>
<feature type="binding site" evidence="1">
    <location>
        <position position="32"/>
    </location>
    <ligand>
        <name>Mg(2+)</name>
        <dbReference type="ChEBI" id="CHEBI:18420"/>
        <label>3</label>
    </ligand>
</feature>
<comment type="function">
    <text evidence="1">Catalyzes the ATP-dependent phosphorylation of thiamine-monophosphate (TMP) to form thiamine-pyrophosphate (TPP), the active form of vitamin B1.</text>
</comment>
<keyword evidence="1" id="KW-0784">Thiamine biosynthesis</keyword>
<feature type="binding site" evidence="1">
    <location>
        <position position="77"/>
    </location>
    <ligand>
        <name>Mg(2+)</name>
        <dbReference type="ChEBI" id="CHEBI:18420"/>
        <label>3</label>
    </ligand>
</feature>
<dbReference type="Pfam" id="PF02769">
    <property type="entry name" value="AIRS_C"/>
    <property type="match status" value="1"/>
</dbReference>
<keyword evidence="1" id="KW-0547">Nucleotide-binding</keyword>
<dbReference type="KEGG" id="sapp:SAC06_06715"/>
<evidence type="ECO:0000313" key="4">
    <source>
        <dbReference type="EMBL" id="XBW07338.1"/>
    </source>
</evidence>
<feature type="binding site" evidence="1">
    <location>
        <position position="77"/>
    </location>
    <ligand>
        <name>Mg(2+)</name>
        <dbReference type="ChEBI" id="CHEBI:18420"/>
        <label>4</label>
    </ligand>
</feature>
<feature type="binding site" evidence="1">
    <location>
        <position position="47"/>
    </location>
    <ligand>
        <name>Mg(2+)</name>
        <dbReference type="ChEBI" id="CHEBI:18420"/>
        <label>1</label>
    </ligand>
</feature>
<dbReference type="InterPro" id="IPR010918">
    <property type="entry name" value="PurM-like_C_dom"/>
</dbReference>
<dbReference type="InterPro" id="IPR006283">
    <property type="entry name" value="ThiL-like"/>
</dbReference>
<comment type="similarity">
    <text evidence="1">Belongs to the thiamine-monophosphate kinase family.</text>
</comment>
<dbReference type="GO" id="GO:0009030">
    <property type="term" value="F:thiamine-phosphate kinase activity"/>
    <property type="evidence" value="ECO:0007669"/>
    <property type="project" value="UniProtKB-UniRule"/>
</dbReference>
<dbReference type="Gene3D" id="3.30.1330.10">
    <property type="entry name" value="PurM-like, N-terminal domain"/>
    <property type="match status" value="1"/>
</dbReference>
<name>A0AAU7V5P3_9ACTO</name>
<feature type="binding site" evidence="1">
    <location>
        <position position="225"/>
    </location>
    <ligand>
        <name>Mg(2+)</name>
        <dbReference type="ChEBI" id="CHEBI:18420"/>
        <label>5</label>
    </ligand>
</feature>
<keyword evidence="1 4" id="KW-0808">Transferase</keyword>
<comment type="caution">
    <text evidence="1">Lacks conserved residue(s) required for the propagation of feature annotation.</text>
</comment>
<proteinExistence type="inferred from homology"/>
<evidence type="ECO:0000259" key="2">
    <source>
        <dbReference type="Pfam" id="PF00586"/>
    </source>
</evidence>
<dbReference type="GO" id="GO:0009229">
    <property type="term" value="P:thiamine diphosphate biosynthetic process"/>
    <property type="evidence" value="ECO:0007669"/>
    <property type="project" value="UniProtKB-UniRule"/>
</dbReference>
<dbReference type="HAMAP" id="MF_02128">
    <property type="entry name" value="TMP_kinase"/>
    <property type="match status" value="1"/>
</dbReference>
<dbReference type="GO" id="GO:0009228">
    <property type="term" value="P:thiamine biosynthetic process"/>
    <property type="evidence" value="ECO:0007669"/>
    <property type="project" value="UniProtKB-KW"/>
</dbReference>
<dbReference type="GO" id="GO:0005524">
    <property type="term" value="F:ATP binding"/>
    <property type="evidence" value="ECO:0007669"/>
    <property type="project" value="UniProtKB-UniRule"/>
</dbReference>
<dbReference type="RefSeq" id="WP_350257544.1">
    <property type="nucleotide sequence ID" value="NZ_CP138335.1"/>
</dbReference>
<dbReference type="InterPro" id="IPR036676">
    <property type="entry name" value="PurM-like_C_sf"/>
</dbReference>
<feature type="binding site" evidence="1">
    <location>
        <position position="77"/>
    </location>
    <ligand>
        <name>Mg(2+)</name>
        <dbReference type="ChEBI" id="CHEBI:18420"/>
        <label>2</label>
    </ligand>
</feature>
<dbReference type="SUPFAM" id="SSF55326">
    <property type="entry name" value="PurM N-terminal domain-like"/>
    <property type="match status" value="1"/>
</dbReference>
<feature type="binding site" evidence="1">
    <location>
        <position position="48"/>
    </location>
    <ligand>
        <name>Mg(2+)</name>
        <dbReference type="ChEBI" id="CHEBI:18420"/>
        <label>1</label>
    </ligand>
</feature>
<keyword evidence="1 4" id="KW-0418">Kinase</keyword>
<protein>
    <recommendedName>
        <fullName evidence="1">Thiamine-monophosphate kinase</fullName>
        <shortName evidence="1">TMP kinase</shortName>
        <shortName evidence="1">Thiamine-phosphate kinase</shortName>
        <ecNumber evidence="1">2.7.4.16</ecNumber>
    </recommendedName>
</protein>
<feature type="binding site" evidence="1">
    <location>
        <position position="324"/>
    </location>
    <ligand>
        <name>substrate</name>
    </ligand>
</feature>
<comment type="miscellaneous">
    <text evidence="1">Reaction mechanism of ThiL seems to utilize a direct, inline transfer of the gamma-phosphate of ATP to TMP rather than a phosphorylated enzyme intermediate.</text>
</comment>
<dbReference type="NCBIfam" id="NF004351">
    <property type="entry name" value="PRK05731.1-4"/>
    <property type="match status" value="1"/>
</dbReference>
<feature type="binding site" evidence="1">
    <location>
        <position position="46"/>
    </location>
    <ligand>
        <name>Mg(2+)</name>
        <dbReference type="ChEBI" id="CHEBI:18420"/>
        <label>4</label>
    </ligand>
</feature>
<keyword evidence="1" id="KW-0460">Magnesium</keyword>
<feature type="domain" description="PurM-like N-terminal" evidence="2">
    <location>
        <begin position="30"/>
        <end position="142"/>
    </location>
</feature>
<feature type="binding site" evidence="1">
    <location>
        <position position="224"/>
    </location>
    <ligand>
        <name>ATP</name>
        <dbReference type="ChEBI" id="CHEBI:30616"/>
    </ligand>
</feature>
<feature type="binding site" evidence="1">
    <location>
        <position position="149"/>
    </location>
    <ligand>
        <name>ATP</name>
        <dbReference type="ChEBI" id="CHEBI:30616"/>
    </ligand>
</feature>
<dbReference type="Gene3D" id="3.90.650.10">
    <property type="entry name" value="PurM-like C-terminal domain"/>
    <property type="match status" value="1"/>
</dbReference>
<dbReference type="PIRSF" id="PIRSF005303">
    <property type="entry name" value="Thiam_monoph_kin"/>
    <property type="match status" value="1"/>
</dbReference>
<dbReference type="PANTHER" id="PTHR30270">
    <property type="entry name" value="THIAMINE-MONOPHOSPHATE KINASE"/>
    <property type="match status" value="1"/>
</dbReference>
<feature type="binding site" evidence="1">
    <location>
        <begin position="124"/>
        <end position="125"/>
    </location>
    <ligand>
        <name>ATP</name>
        <dbReference type="ChEBI" id="CHEBI:30616"/>
    </ligand>
</feature>
<feature type="binding site" evidence="1">
    <location>
        <position position="55"/>
    </location>
    <ligand>
        <name>substrate</name>
    </ligand>
</feature>
<keyword evidence="1" id="KW-0479">Metal-binding</keyword>
<feature type="binding site" evidence="1">
    <location>
        <position position="32"/>
    </location>
    <ligand>
        <name>Mg(2+)</name>
        <dbReference type="ChEBI" id="CHEBI:18420"/>
        <label>4</label>
    </ligand>
</feature>
<feature type="binding site" evidence="1">
    <location>
        <position position="222"/>
    </location>
    <ligand>
        <name>Mg(2+)</name>
        <dbReference type="ChEBI" id="CHEBI:18420"/>
        <label>3</label>
    </ligand>
</feature>
<feature type="domain" description="PurM-like C-terminal" evidence="3">
    <location>
        <begin position="153"/>
        <end position="245"/>
    </location>
</feature>
<sequence>MKLSDLTEGQIIASFQGLIPRGNFTDLGSGDDCAVVRAPGGRFVVTTDVLVAGQHFRLDWSSPEQIGARAAAQNLADIAAMGAEPTALVVSLVLPGDLELDWLTRMVAGMAGEVRPTGAGIVGGDLAVGDQLVIAVTAHGHVGERPITRAGARPGDTVAVVGTLGRSAAGLAALSRGLVAPELVGSAIPETFREAVSTYRVPKPPLRAGRLAAERGATAMMDVSDGLVLDATRLAEASGVHIDLSATALGPDRLALSAAGEALGTDPMTWVLTGGEDHALLVTFPAHVLVTDPFRAIGTVGAIGVDPSLGPRVTLEGRPITGGWDHFHQS</sequence>
<comment type="catalytic activity">
    <reaction evidence="1">
        <text>thiamine phosphate + ATP = thiamine diphosphate + ADP</text>
        <dbReference type="Rhea" id="RHEA:15913"/>
        <dbReference type="ChEBI" id="CHEBI:30616"/>
        <dbReference type="ChEBI" id="CHEBI:37575"/>
        <dbReference type="ChEBI" id="CHEBI:58937"/>
        <dbReference type="ChEBI" id="CHEBI:456216"/>
        <dbReference type="EC" id="2.7.4.16"/>
    </reaction>
</comment>
<dbReference type="Pfam" id="PF00586">
    <property type="entry name" value="AIRS"/>
    <property type="match status" value="1"/>
</dbReference>
<comment type="pathway">
    <text evidence="1">Cofactor biosynthesis; thiamine diphosphate biosynthesis; thiamine diphosphate from thiamine phosphate: step 1/1.</text>
</comment>
<dbReference type="SUPFAM" id="SSF56042">
    <property type="entry name" value="PurM C-terminal domain-like"/>
    <property type="match status" value="1"/>
</dbReference>
<dbReference type="AlphaFoldDB" id="A0AAU7V5P3"/>
<dbReference type="EC" id="2.7.4.16" evidence="1"/>
<dbReference type="InterPro" id="IPR036921">
    <property type="entry name" value="PurM-like_N_sf"/>
</dbReference>
<reference evidence="4" key="1">
    <citation type="submission" date="2023-11" db="EMBL/GenBank/DDBJ databases">
        <title>Scrofimicrobium hongkongense sp. nov., isolated from a patient with peritonitis.</title>
        <authorList>
            <person name="Lao H.Y."/>
            <person name="Wong A.Y.P."/>
            <person name="Ng T.L."/>
            <person name="Wong R.Y.L."/>
            <person name="Yau M.C.Y."/>
            <person name="Lam J.Y.W."/>
            <person name="Siu G.K.H."/>
        </authorList>
    </citation>
    <scope>NUCLEOTIDE SEQUENCE</scope>
    <source>
        <strain evidence="4">R131</strain>
    </source>
</reference>
<accession>A0AAU7V5P3</accession>
<dbReference type="CDD" id="cd02194">
    <property type="entry name" value="ThiL"/>
    <property type="match status" value="1"/>
</dbReference>
<keyword evidence="1" id="KW-0067">ATP-binding</keyword>
<feature type="binding site" evidence="1">
    <location>
        <position position="125"/>
    </location>
    <ligand>
        <name>Mg(2+)</name>
        <dbReference type="ChEBI" id="CHEBI:18420"/>
        <label>1</label>
    </ligand>
</feature>
<dbReference type="EMBL" id="CP138335">
    <property type="protein sequence ID" value="XBW07338.1"/>
    <property type="molecule type" value="Genomic_DNA"/>
</dbReference>
<dbReference type="PANTHER" id="PTHR30270:SF0">
    <property type="entry name" value="THIAMINE-MONOPHOSPHATE KINASE"/>
    <property type="match status" value="1"/>
</dbReference>
<organism evidence="4">
    <name type="scientific">Scrofimicrobium appendicitidis</name>
    <dbReference type="NCBI Taxonomy" id="3079930"/>
    <lineage>
        <taxon>Bacteria</taxon>
        <taxon>Bacillati</taxon>
        <taxon>Actinomycetota</taxon>
        <taxon>Actinomycetes</taxon>
        <taxon>Actinomycetales</taxon>
        <taxon>Actinomycetaceae</taxon>
        <taxon>Scrofimicrobium</taxon>
    </lineage>
</organism>
<dbReference type="NCBIfam" id="TIGR01379">
    <property type="entry name" value="thiL"/>
    <property type="match status" value="1"/>
</dbReference>
<feature type="binding site" evidence="1">
    <location>
        <position position="276"/>
    </location>
    <ligand>
        <name>substrate</name>
    </ligand>
</feature>
<feature type="binding site" evidence="1">
    <location>
        <position position="48"/>
    </location>
    <ligand>
        <name>Mg(2+)</name>
        <dbReference type="ChEBI" id="CHEBI:18420"/>
        <label>2</label>
    </ligand>
</feature>
<dbReference type="GO" id="GO:0000287">
    <property type="term" value="F:magnesium ion binding"/>
    <property type="evidence" value="ECO:0007669"/>
    <property type="project" value="UniProtKB-UniRule"/>
</dbReference>
<dbReference type="InterPro" id="IPR016188">
    <property type="entry name" value="PurM-like_N"/>
</dbReference>